<proteinExistence type="predicted"/>
<dbReference type="Proteomes" id="UP001470230">
    <property type="component" value="Unassembled WGS sequence"/>
</dbReference>
<protein>
    <submittedName>
        <fullName evidence="2">Uncharacterized protein</fullName>
    </submittedName>
</protein>
<evidence type="ECO:0000256" key="1">
    <source>
        <dbReference type="SAM" id="Coils"/>
    </source>
</evidence>
<feature type="coiled-coil region" evidence="1">
    <location>
        <begin position="146"/>
        <end position="243"/>
    </location>
</feature>
<comment type="caution">
    <text evidence="2">The sequence shown here is derived from an EMBL/GenBank/DDBJ whole genome shotgun (WGS) entry which is preliminary data.</text>
</comment>
<keyword evidence="1" id="KW-0175">Coiled coil</keyword>
<sequence length="256" mass="29935">MTDKNQIDISQLINSERYQKVLEEISSTIDQRVQDNPFSEPLLCSSIGDNEALQLLEKETQQNQEQFNDLYQIYQEIIEDTLYTQLELIPLEQKRDEMWKSLNNSTFAKLLERYSLLKREEASIIYYLRNELENPSPSGQSLQASCHSIQDQNQKIKKEIKTLDSQLKRYKVELEQEKQKAVQIIDDNDPELIAGRQLAAQIQEINQEIEQSNKEKESLINDCESLKNEIESMTEELVALDNRSIAQTRTKTRPHK</sequence>
<name>A0ABR2GYI6_9EUKA</name>
<evidence type="ECO:0000313" key="2">
    <source>
        <dbReference type="EMBL" id="KAK8838726.1"/>
    </source>
</evidence>
<gene>
    <name evidence="2" type="ORF">M9Y10_032765</name>
</gene>
<evidence type="ECO:0000313" key="3">
    <source>
        <dbReference type="Proteomes" id="UP001470230"/>
    </source>
</evidence>
<dbReference type="EMBL" id="JAPFFF010000054">
    <property type="protein sequence ID" value="KAK8838726.1"/>
    <property type="molecule type" value="Genomic_DNA"/>
</dbReference>
<accession>A0ABR2GYI6</accession>
<keyword evidence="3" id="KW-1185">Reference proteome</keyword>
<reference evidence="2 3" key="1">
    <citation type="submission" date="2024-04" db="EMBL/GenBank/DDBJ databases">
        <title>Tritrichomonas musculus Genome.</title>
        <authorList>
            <person name="Alves-Ferreira E."/>
            <person name="Grigg M."/>
            <person name="Lorenzi H."/>
            <person name="Galac M."/>
        </authorList>
    </citation>
    <scope>NUCLEOTIDE SEQUENCE [LARGE SCALE GENOMIC DNA]</scope>
    <source>
        <strain evidence="2 3">EAF2021</strain>
    </source>
</reference>
<organism evidence="2 3">
    <name type="scientific">Tritrichomonas musculus</name>
    <dbReference type="NCBI Taxonomy" id="1915356"/>
    <lineage>
        <taxon>Eukaryota</taxon>
        <taxon>Metamonada</taxon>
        <taxon>Parabasalia</taxon>
        <taxon>Tritrichomonadida</taxon>
        <taxon>Tritrichomonadidae</taxon>
        <taxon>Tritrichomonas</taxon>
    </lineage>
</organism>